<comment type="caution">
    <text evidence="4">The sequence shown here is derived from an EMBL/GenBank/DDBJ whole genome shotgun (WGS) entry which is preliminary data.</text>
</comment>
<dbReference type="PANTHER" id="PTHR43037:SF5">
    <property type="entry name" value="FERULOYL ESTERASE"/>
    <property type="match status" value="1"/>
</dbReference>
<dbReference type="Gene3D" id="3.40.50.1820">
    <property type="entry name" value="alpha/beta hydrolase"/>
    <property type="match status" value="1"/>
</dbReference>
<dbReference type="PANTHER" id="PTHR43037">
    <property type="entry name" value="UNNAMED PRODUCT-RELATED"/>
    <property type="match status" value="1"/>
</dbReference>
<dbReference type="Proteomes" id="UP001296706">
    <property type="component" value="Unassembled WGS sequence"/>
</dbReference>
<evidence type="ECO:0000256" key="1">
    <source>
        <dbReference type="ARBA" id="ARBA00022729"/>
    </source>
</evidence>
<reference evidence="4 5" key="1">
    <citation type="submission" date="2020-04" db="EMBL/GenBank/DDBJ databases">
        <authorList>
            <person name="Klaysubun C."/>
            <person name="Duangmal K."/>
            <person name="Lipun K."/>
        </authorList>
    </citation>
    <scope>NUCLEOTIDE SEQUENCE [LARGE SCALE GENOMIC DNA]</scope>
    <source>
        <strain evidence="4 5">JCM 11839</strain>
    </source>
</reference>
<gene>
    <name evidence="4" type="ORF">HF577_21600</name>
</gene>
<evidence type="ECO:0000259" key="3">
    <source>
        <dbReference type="Pfam" id="PF02230"/>
    </source>
</evidence>
<dbReference type="InterPro" id="IPR050955">
    <property type="entry name" value="Plant_Biomass_Hydrol_Est"/>
</dbReference>
<proteinExistence type="predicted"/>
<sequence>MSPLSPRGAGSANARLAARLPPVPVPAAAAPPPGLLALPGGPEVLVRVPATAGAAPLRLVLALHGAGGNAKGGLAPLLPLADAHGLLLLAPTSHAATWDAVTGGWGSDVRRIDDALAQVFGSYPVDPTRLAVSGFSDGASYALSLGLANADLFTHVMAFSPGFIAPGPRVGTPRVFLCHGRHDTVLPIDRTTRRIVPQLRSARVPTEVREFDGAHTVPASIAEDAVQWLMHAP</sequence>
<keyword evidence="1" id="KW-0732">Signal</keyword>
<evidence type="ECO:0000313" key="5">
    <source>
        <dbReference type="Proteomes" id="UP001296706"/>
    </source>
</evidence>
<dbReference type="InterPro" id="IPR029058">
    <property type="entry name" value="AB_hydrolase_fold"/>
</dbReference>
<keyword evidence="5" id="KW-1185">Reference proteome</keyword>
<dbReference type="SUPFAM" id="SSF53474">
    <property type="entry name" value="alpha/beta-Hydrolases"/>
    <property type="match status" value="1"/>
</dbReference>
<name>A0ABX1RJW0_9PSEU</name>
<feature type="domain" description="Phospholipase/carboxylesterase/thioesterase" evidence="3">
    <location>
        <begin position="122"/>
        <end position="215"/>
    </location>
</feature>
<protein>
    <submittedName>
        <fullName evidence="4">Phospholipase</fullName>
    </submittedName>
</protein>
<dbReference type="InterPro" id="IPR003140">
    <property type="entry name" value="PLipase/COase/thioEstase"/>
</dbReference>
<evidence type="ECO:0000256" key="2">
    <source>
        <dbReference type="ARBA" id="ARBA00022801"/>
    </source>
</evidence>
<keyword evidence="2" id="KW-0378">Hydrolase</keyword>
<dbReference type="EMBL" id="JAAXKY010000075">
    <property type="protein sequence ID" value="NMH79675.1"/>
    <property type="molecule type" value="Genomic_DNA"/>
</dbReference>
<organism evidence="4 5">
    <name type="scientific">Pseudonocardia xinjiangensis</name>
    <dbReference type="NCBI Taxonomy" id="75289"/>
    <lineage>
        <taxon>Bacteria</taxon>
        <taxon>Bacillati</taxon>
        <taxon>Actinomycetota</taxon>
        <taxon>Actinomycetes</taxon>
        <taxon>Pseudonocardiales</taxon>
        <taxon>Pseudonocardiaceae</taxon>
        <taxon>Pseudonocardia</taxon>
    </lineage>
</organism>
<evidence type="ECO:0000313" key="4">
    <source>
        <dbReference type="EMBL" id="NMH79675.1"/>
    </source>
</evidence>
<dbReference type="Pfam" id="PF02230">
    <property type="entry name" value="Abhydrolase_2"/>
    <property type="match status" value="1"/>
</dbReference>
<accession>A0ABX1RJW0</accession>